<feature type="region of interest" description="Disordered" evidence="1">
    <location>
        <begin position="1"/>
        <end position="80"/>
    </location>
</feature>
<comment type="caution">
    <text evidence="2">The sequence shown here is derived from an EMBL/GenBank/DDBJ whole genome shotgun (WGS) entry which is preliminary data.</text>
</comment>
<protein>
    <submittedName>
        <fullName evidence="2">Uncharacterized protein</fullName>
    </submittedName>
</protein>
<dbReference type="AlphaFoldDB" id="A0A9Q0IM01"/>
<evidence type="ECO:0000256" key="1">
    <source>
        <dbReference type="SAM" id="MobiDB-lite"/>
    </source>
</evidence>
<accession>A0A9Q0IM01</accession>
<feature type="compositionally biased region" description="Pro residues" evidence="1">
    <location>
        <begin position="50"/>
        <end position="63"/>
    </location>
</feature>
<proteinExistence type="predicted"/>
<dbReference type="EMBL" id="JANIIK010000046">
    <property type="protein sequence ID" value="KAJ3603070.1"/>
    <property type="molecule type" value="Genomic_DNA"/>
</dbReference>
<organism evidence="2 3">
    <name type="scientific">Muraenolepis orangiensis</name>
    <name type="common">Patagonian moray cod</name>
    <dbReference type="NCBI Taxonomy" id="630683"/>
    <lineage>
        <taxon>Eukaryota</taxon>
        <taxon>Metazoa</taxon>
        <taxon>Chordata</taxon>
        <taxon>Craniata</taxon>
        <taxon>Vertebrata</taxon>
        <taxon>Euteleostomi</taxon>
        <taxon>Actinopterygii</taxon>
        <taxon>Neopterygii</taxon>
        <taxon>Teleostei</taxon>
        <taxon>Neoteleostei</taxon>
        <taxon>Acanthomorphata</taxon>
        <taxon>Zeiogadaria</taxon>
        <taxon>Gadariae</taxon>
        <taxon>Gadiformes</taxon>
        <taxon>Muraenolepidoidei</taxon>
        <taxon>Muraenolepididae</taxon>
        <taxon>Muraenolepis</taxon>
    </lineage>
</organism>
<reference evidence="2" key="1">
    <citation type="submission" date="2022-07" db="EMBL/GenBank/DDBJ databases">
        <title>Chromosome-level genome of Muraenolepis orangiensis.</title>
        <authorList>
            <person name="Kim J."/>
        </authorList>
    </citation>
    <scope>NUCLEOTIDE SEQUENCE</scope>
    <source>
        <strain evidence="2">KU_S4_2022</strain>
        <tissue evidence="2">Muscle</tissue>
    </source>
</reference>
<feature type="compositionally biased region" description="Pro residues" evidence="1">
    <location>
        <begin position="24"/>
        <end position="34"/>
    </location>
</feature>
<dbReference type="Proteomes" id="UP001148018">
    <property type="component" value="Unassembled WGS sequence"/>
</dbReference>
<keyword evidence="3" id="KW-1185">Reference proteome</keyword>
<evidence type="ECO:0000313" key="3">
    <source>
        <dbReference type="Proteomes" id="UP001148018"/>
    </source>
</evidence>
<gene>
    <name evidence="2" type="ORF">NHX12_030814</name>
</gene>
<name>A0A9Q0IM01_9TELE</name>
<evidence type="ECO:0000313" key="2">
    <source>
        <dbReference type="EMBL" id="KAJ3603070.1"/>
    </source>
</evidence>
<sequence>MPEMWPPLQQQQQVPVALNSHVPPTKPQKMPLPPAGLQHQHSQQPHHQPPRQPPSNGPATPDPTEPEVEGGKKQGGQKKK</sequence>